<dbReference type="PANTHER" id="PTHR19853:SF0">
    <property type="entry name" value="WD REPEAT-CONTAINING PROTEIN 3"/>
    <property type="match status" value="1"/>
</dbReference>
<gene>
    <name evidence="3" type="primary">dip2</name>
</gene>
<organism evidence="3 4">
    <name type="scientific">Bigelowiella natans</name>
    <name type="common">Pedinomonas minutissima</name>
    <name type="synonym">Chlorarachnion sp. (strain CCMP621)</name>
    <dbReference type="NCBI Taxonomy" id="227086"/>
    <lineage>
        <taxon>Eukaryota</taxon>
        <taxon>Sar</taxon>
        <taxon>Rhizaria</taxon>
        <taxon>Cercozoa</taxon>
        <taxon>Chlorarachniophyceae</taxon>
        <taxon>Bigelowiella</taxon>
    </lineage>
</organism>
<dbReference type="GeneID" id="5788425"/>
<sequence>MTYYGVTLLSNLLYMFKYPHQNSIFFSHCKNSSFNKYRIYSLINNTIKKKNLKYSYFTKLNNYSYVPKTGSGETLISYNNSIPFLTALSPNIRFIAICLSNGLIDIFSLKSFAKISTINAFATNFYFEWFPDENQNLNNSNISFLSCTKNNKIYFWNNKFKIVSHLKMNKFIENGRRFLTFNSDTSLYIRDIETCRLISYEKIYKRKLINLDYDKFNNLIGLGYDDGSILIWDNNQRKITRKIFLKNSKMTNIRFLKNKRSLLISNSKQTLFIWDFDSNKKPVTLRSQNKTITGISTIFNSRINFITTERDGLIKIWSNEYTNKIFTKLQVFDTIDYLDANIKNMLIMSVITNKSTVKIFKLHTD</sequence>
<dbReference type="RefSeq" id="XP_001712764.1">
    <property type="nucleotide sequence ID" value="XM_001712712.1"/>
</dbReference>
<geneLocation type="nucleomorph" evidence="3"/>
<dbReference type="InterPro" id="IPR036322">
    <property type="entry name" value="WD40_repeat_dom_sf"/>
</dbReference>
<dbReference type="SUPFAM" id="SSF50978">
    <property type="entry name" value="WD40 repeat-like"/>
    <property type="match status" value="1"/>
</dbReference>
<evidence type="ECO:0000256" key="1">
    <source>
        <dbReference type="ARBA" id="ARBA00022574"/>
    </source>
</evidence>
<evidence type="ECO:0000313" key="4">
    <source>
        <dbReference type="Proteomes" id="UP000243425"/>
    </source>
</evidence>
<dbReference type="Proteomes" id="UP000243425">
    <property type="component" value="Nucleomorph 1"/>
</dbReference>
<keyword evidence="3" id="KW-0542">Nucleomorph</keyword>
<keyword evidence="1" id="KW-0853">WD repeat</keyword>
<dbReference type="AlphaFoldDB" id="Q3LWL4"/>
<dbReference type="GO" id="GO:0030490">
    <property type="term" value="P:maturation of SSU-rRNA"/>
    <property type="evidence" value="ECO:0007669"/>
    <property type="project" value="TreeGrafter"/>
</dbReference>
<protein>
    <submittedName>
        <fullName evidence="3">Nucleolar rRNA processing protein</fullName>
    </submittedName>
</protein>
<dbReference type="PANTHER" id="PTHR19853">
    <property type="entry name" value="WD REPEAT CONTAINING PROTEIN 3 WDR3"/>
    <property type="match status" value="1"/>
</dbReference>
<dbReference type="EMBL" id="DQ158856">
    <property type="protein sequence ID" value="ABA27152.1"/>
    <property type="molecule type" value="Genomic_DNA"/>
</dbReference>
<keyword evidence="2" id="KW-0677">Repeat</keyword>
<reference evidence="3 4" key="1">
    <citation type="journal article" date="2006" name="Proc. Natl. Acad. Sci. U.S.A.">
        <title>Complete nucleotide sequence of the chlorarachniophyte nucleomorph: nature's smallest nucleus.</title>
        <authorList>
            <person name="Gilson P.R."/>
            <person name="Su V."/>
            <person name="Slamovits C.H."/>
            <person name="Reith M.E."/>
            <person name="Keeling P.J."/>
            <person name="McFadden G.I."/>
        </authorList>
    </citation>
    <scope>NUCLEOTIDE SEQUENCE [LARGE SCALE GENOMIC DNA]</scope>
    <source>
        <strain evidence="4">CCMP621</strain>
    </source>
</reference>
<evidence type="ECO:0000313" key="3">
    <source>
        <dbReference type="EMBL" id="ABA27152.1"/>
    </source>
</evidence>
<accession>Q3LWL4</accession>
<name>Q3LWL4_BIGNA</name>
<dbReference type="GO" id="GO:0034388">
    <property type="term" value="C:Pwp2p-containing subcomplex of 90S preribosome"/>
    <property type="evidence" value="ECO:0007669"/>
    <property type="project" value="TreeGrafter"/>
</dbReference>
<dbReference type="GO" id="GO:0032040">
    <property type="term" value="C:small-subunit processome"/>
    <property type="evidence" value="ECO:0007669"/>
    <property type="project" value="TreeGrafter"/>
</dbReference>
<evidence type="ECO:0000256" key="2">
    <source>
        <dbReference type="ARBA" id="ARBA00022737"/>
    </source>
</evidence>
<dbReference type="GO" id="GO:0030515">
    <property type="term" value="F:snoRNA binding"/>
    <property type="evidence" value="ECO:0007669"/>
    <property type="project" value="TreeGrafter"/>
</dbReference>
<proteinExistence type="predicted"/>
<dbReference type="Gene3D" id="2.130.10.10">
    <property type="entry name" value="YVTN repeat-like/Quinoprotein amine dehydrogenase"/>
    <property type="match status" value="1"/>
</dbReference>
<dbReference type="InterPro" id="IPR051570">
    <property type="entry name" value="TBC1_cilium_biogenesis"/>
</dbReference>
<dbReference type="InterPro" id="IPR015943">
    <property type="entry name" value="WD40/YVTN_repeat-like_dom_sf"/>
</dbReference>